<feature type="region of interest" description="Disordered" evidence="1">
    <location>
        <begin position="786"/>
        <end position="910"/>
    </location>
</feature>
<comment type="caution">
    <text evidence="3">The sequence shown here is derived from an EMBL/GenBank/DDBJ whole genome shotgun (WGS) entry which is preliminary data.</text>
</comment>
<dbReference type="Proteomes" id="UP000680132">
    <property type="component" value="Unassembled WGS sequence"/>
</dbReference>
<feature type="compositionally biased region" description="Basic and acidic residues" evidence="1">
    <location>
        <begin position="623"/>
        <end position="633"/>
    </location>
</feature>
<feature type="compositionally biased region" description="Low complexity" evidence="1">
    <location>
        <begin position="753"/>
        <end position="769"/>
    </location>
</feature>
<accession>A0A939TPT5</accession>
<dbReference type="RefSeq" id="WP_208500807.1">
    <property type="nucleotide sequence ID" value="NZ_JAGFOA010000002.1"/>
</dbReference>
<dbReference type="GO" id="GO:0050135">
    <property type="term" value="F:NADP+ nucleosidase activity"/>
    <property type="evidence" value="ECO:0007669"/>
    <property type="project" value="InterPro"/>
</dbReference>
<protein>
    <submittedName>
        <fullName evidence="3">Glycohydrolase toxin TNT-related protein</fullName>
    </submittedName>
</protein>
<feature type="compositionally biased region" description="Gly residues" evidence="1">
    <location>
        <begin position="605"/>
        <end position="615"/>
    </location>
</feature>
<evidence type="ECO:0000256" key="1">
    <source>
        <dbReference type="SAM" id="MobiDB-lite"/>
    </source>
</evidence>
<evidence type="ECO:0000313" key="3">
    <source>
        <dbReference type="EMBL" id="MBO3662745.1"/>
    </source>
</evidence>
<feature type="compositionally biased region" description="Basic and acidic residues" evidence="1">
    <location>
        <begin position="860"/>
        <end position="872"/>
    </location>
</feature>
<sequence length="1073" mass="109269">MVEQKADTQQLNSLVQTLGALTEYCGALQSGATSFAYSLPGDWSGPAFTRFQHQFQSWAAGATIMTGFAEGLQKQADAAYKGYDSAIDAETTRWGKGSGTTVKLDAARFESEAEVFREQGDKIYDALSQLFSDLHGTEAMAGDSDLGEAFANGPEGYMNSARAIVEGAQDTGESFYDIHGNLVNTARAYGAAQTAGTDSPKQPDTYAVGHRSVGGSIPEAYGDGGTAFWDLGEFDNWIQDGLDAAGVHLPSGDVDKLRKAASAWRSFANALSGAYSFSAHSGIPQAAGIDEITSDADKAVASLIENANALADFVSGTADGLQQTKDAIADIITQMIIEIGIEIGVGVVVSIFTAGLAAGPAAAGIMARIGVFVLRILSKVKTLARIIDNLKDVAKVLSGMRKTRMALNALKDGTIAVMASSGSKLVMNNTGLHSDSYKQQDVFGLDELGAFVGGFAGTGITDLAKGANPNTVRKIAAAGAGGAGGGALGEYAKAAVPGGKSVNGVHSDALAAGLIGGVTNVAFAGLGAGIKSGMNTVRPTPLNPINTPTPSGAPGSGPTPASPGGTTNIPDSPSANAGGSGTQTPGGSGGPGRTDYDGPTSTGAGDPGTGAGGDGTAPTAPPDHVDVDSHQPAEFENPDVSAPGDAETPDLPGSLGDGSDPVDPVSPGDSIETPEAPLGMTQTESGLYVPEGGIVDGSSPLPEGFGTSDGGLAVPEGGLTQGIPNLPDGLGRTDGGLIVPDHALDGAGGTIGDGLPSGAPGAPGSDAPAVPLTDIDVPDAHAINQVGGQLDDGIGAPHTGDGAGDGQTGDPDGHPAGPEAAAPQRPPLPHETDAQFGDGWHRVESPAEANPIDPNYGNDRGLDSGHLADEYAHPGAIDPKIQHLVDTDPADPSQHVEPYGHDQHVSDAPLTREQYEARYTNEDGRSVYPGNAGGEPGSFIHYTDVDAFTRDYGSQIDRFGGGGGDYFGLPTDSFESRSLPPSNLNDPYTVLDVQALPQGWSIEVSKIAPAFGRDGGGTQFRILDQQGRPVPMDHLTSKGRDADIDEALKIIKSVIKRGIKAERKIEEEAEALP</sequence>
<dbReference type="AlphaFoldDB" id="A0A939TPT5"/>
<dbReference type="InterPro" id="IPR025331">
    <property type="entry name" value="TNT"/>
</dbReference>
<dbReference type="EMBL" id="JAGFOA010000002">
    <property type="protein sequence ID" value="MBO3662745.1"/>
    <property type="molecule type" value="Genomic_DNA"/>
</dbReference>
<feature type="compositionally biased region" description="Low complexity" evidence="1">
    <location>
        <begin position="539"/>
        <end position="567"/>
    </location>
</feature>
<dbReference type="InterPro" id="IPR036689">
    <property type="entry name" value="ESAT-6-like_sf"/>
</dbReference>
<feature type="region of interest" description="Disordered" evidence="1">
    <location>
        <begin position="749"/>
        <end position="773"/>
    </location>
</feature>
<evidence type="ECO:0000259" key="2">
    <source>
        <dbReference type="Pfam" id="PF14021"/>
    </source>
</evidence>
<feature type="compositionally biased region" description="Basic and acidic residues" evidence="1">
    <location>
        <begin position="828"/>
        <end position="845"/>
    </location>
</feature>
<dbReference type="SUPFAM" id="SSF140453">
    <property type="entry name" value="EsxAB dimer-like"/>
    <property type="match status" value="1"/>
</dbReference>
<organism evidence="3 4">
    <name type="scientific">Microbacterium stercoris</name>
    <dbReference type="NCBI Taxonomy" id="2820289"/>
    <lineage>
        <taxon>Bacteria</taxon>
        <taxon>Bacillati</taxon>
        <taxon>Actinomycetota</taxon>
        <taxon>Actinomycetes</taxon>
        <taxon>Micrococcales</taxon>
        <taxon>Microbacteriaceae</taxon>
        <taxon>Microbacterium</taxon>
    </lineage>
</organism>
<gene>
    <name evidence="3" type="ORF">J5V96_04370</name>
</gene>
<keyword evidence="4" id="KW-1185">Reference proteome</keyword>
<feature type="compositionally biased region" description="Polar residues" evidence="1">
    <location>
        <begin position="568"/>
        <end position="577"/>
    </location>
</feature>
<evidence type="ECO:0000313" key="4">
    <source>
        <dbReference type="Proteomes" id="UP000680132"/>
    </source>
</evidence>
<dbReference type="Gene3D" id="1.10.287.1060">
    <property type="entry name" value="ESAT-6-like"/>
    <property type="match status" value="1"/>
</dbReference>
<feature type="domain" description="TNT" evidence="2">
    <location>
        <begin position="952"/>
        <end position="1023"/>
    </location>
</feature>
<name>A0A939TPT5_9MICO</name>
<feature type="compositionally biased region" description="Gly residues" evidence="1">
    <location>
        <begin position="578"/>
        <end position="592"/>
    </location>
</feature>
<feature type="region of interest" description="Disordered" evidence="1">
    <location>
        <begin position="538"/>
        <end position="724"/>
    </location>
</feature>
<reference evidence="3" key="1">
    <citation type="submission" date="2021-03" db="EMBL/GenBank/DDBJ databases">
        <title>Microbacterium sp. nov., a novel actinobacterium isolated from cow dung.</title>
        <authorList>
            <person name="Zhang L."/>
        </authorList>
    </citation>
    <scope>NUCLEOTIDE SEQUENCE</scope>
    <source>
        <strain evidence="3">NEAU-LLB</strain>
    </source>
</reference>
<dbReference type="Pfam" id="PF14021">
    <property type="entry name" value="TNT"/>
    <property type="match status" value="1"/>
</dbReference>
<proteinExistence type="predicted"/>